<dbReference type="Pfam" id="PF03221">
    <property type="entry name" value="HTH_Tnp_Tc5"/>
    <property type="match status" value="1"/>
</dbReference>
<dbReference type="Proteomes" id="UP000762676">
    <property type="component" value="Unassembled WGS sequence"/>
</dbReference>
<protein>
    <submittedName>
        <fullName evidence="4">Tigger transposable element-derived protein 6-like protein</fullName>
    </submittedName>
</protein>
<dbReference type="EMBL" id="BMAT01004399">
    <property type="protein sequence ID" value="GFR72669.1"/>
    <property type="molecule type" value="Genomic_DNA"/>
</dbReference>
<dbReference type="AlphaFoldDB" id="A0AAV4FI97"/>
<dbReference type="SMART" id="SM00674">
    <property type="entry name" value="CENPB"/>
    <property type="match status" value="1"/>
</dbReference>
<proteinExistence type="predicted"/>
<dbReference type="InterPro" id="IPR006600">
    <property type="entry name" value="HTH_CenpB_DNA-bd_dom"/>
</dbReference>
<keyword evidence="1" id="KW-0238">DNA-binding</keyword>
<evidence type="ECO:0000256" key="2">
    <source>
        <dbReference type="ARBA" id="ARBA00023242"/>
    </source>
</evidence>
<dbReference type="GO" id="GO:0003677">
    <property type="term" value="F:DNA binding"/>
    <property type="evidence" value="ECO:0007669"/>
    <property type="project" value="UniProtKB-KW"/>
</dbReference>
<dbReference type="SUPFAM" id="SSF46689">
    <property type="entry name" value="Homeodomain-like"/>
    <property type="match status" value="2"/>
</dbReference>
<comment type="caution">
    <text evidence="4">The sequence shown here is derived from an EMBL/GenBank/DDBJ whole genome shotgun (WGS) entry which is preliminary data.</text>
</comment>
<name>A0AAV4FI97_9GAST</name>
<sequence>MVKSGRLSINRAAKIYGIPYGSLGDKIRGRRPICATPRRLLPSADEERLATWVVEMCRRGFGQTREDIRQKALEIMRRKPGARETELKKPSRQWVIDFMKNHPQLTDRTPMALGKERAHVNSHGLSL</sequence>
<reference evidence="4 5" key="1">
    <citation type="journal article" date="2021" name="Elife">
        <title>Chloroplast acquisition without the gene transfer in kleptoplastic sea slugs, Plakobranchus ocellatus.</title>
        <authorList>
            <person name="Maeda T."/>
            <person name="Takahashi S."/>
            <person name="Yoshida T."/>
            <person name="Shimamura S."/>
            <person name="Takaki Y."/>
            <person name="Nagai Y."/>
            <person name="Toyoda A."/>
            <person name="Suzuki Y."/>
            <person name="Arimoto A."/>
            <person name="Ishii H."/>
            <person name="Satoh N."/>
            <person name="Nishiyama T."/>
            <person name="Hasebe M."/>
            <person name="Maruyama T."/>
            <person name="Minagawa J."/>
            <person name="Obokata J."/>
            <person name="Shigenobu S."/>
        </authorList>
    </citation>
    <scope>NUCLEOTIDE SEQUENCE [LARGE SCALE GENOMIC DNA]</scope>
</reference>
<evidence type="ECO:0000259" key="3">
    <source>
        <dbReference type="PROSITE" id="PS51253"/>
    </source>
</evidence>
<dbReference type="InterPro" id="IPR007889">
    <property type="entry name" value="HTH_Psq"/>
</dbReference>
<dbReference type="PROSITE" id="PS51253">
    <property type="entry name" value="HTH_CENPB"/>
    <property type="match status" value="1"/>
</dbReference>
<organism evidence="4 5">
    <name type="scientific">Elysia marginata</name>
    <dbReference type="NCBI Taxonomy" id="1093978"/>
    <lineage>
        <taxon>Eukaryota</taxon>
        <taxon>Metazoa</taxon>
        <taxon>Spiralia</taxon>
        <taxon>Lophotrochozoa</taxon>
        <taxon>Mollusca</taxon>
        <taxon>Gastropoda</taxon>
        <taxon>Heterobranchia</taxon>
        <taxon>Euthyneura</taxon>
        <taxon>Panpulmonata</taxon>
        <taxon>Sacoglossa</taxon>
        <taxon>Placobranchoidea</taxon>
        <taxon>Plakobranchidae</taxon>
        <taxon>Elysia</taxon>
    </lineage>
</organism>
<evidence type="ECO:0000256" key="1">
    <source>
        <dbReference type="ARBA" id="ARBA00023125"/>
    </source>
</evidence>
<feature type="domain" description="HTH CENPB-type" evidence="3">
    <location>
        <begin position="33"/>
        <end position="108"/>
    </location>
</feature>
<dbReference type="InterPro" id="IPR009057">
    <property type="entry name" value="Homeodomain-like_sf"/>
</dbReference>
<keyword evidence="2" id="KW-0539">Nucleus</keyword>
<keyword evidence="5" id="KW-1185">Reference proteome</keyword>
<dbReference type="Pfam" id="PF05225">
    <property type="entry name" value="HTH_psq"/>
    <property type="match status" value="1"/>
</dbReference>
<dbReference type="Gene3D" id="1.10.10.60">
    <property type="entry name" value="Homeodomain-like"/>
    <property type="match status" value="1"/>
</dbReference>
<accession>A0AAV4FI97</accession>
<evidence type="ECO:0000313" key="4">
    <source>
        <dbReference type="EMBL" id="GFR72669.1"/>
    </source>
</evidence>
<gene>
    <name evidence="4" type="ORF">ElyMa_002118500</name>
</gene>
<evidence type="ECO:0000313" key="5">
    <source>
        <dbReference type="Proteomes" id="UP000762676"/>
    </source>
</evidence>